<evidence type="ECO:0000313" key="3">
    <source>
        <dbReference type="Proteomes" id="UP000281343"/>
    </source>
</evidence>
<organism evidence="2 3">
    <name type="scientific">Rhodophyticola porphyridii</name>
    <dbReference type="NCBI Taxonomy" id="1852017"/>
    <lineage>
        <taxon>Bacteria</taxon>
        <taxon>Pseudomonadati</taxon>
        <taxon>Pseudomonadota</taxon>
        <taxon>Alphaproteobacteria</taxon>
        <taxon>Rhodobacterales</taxon>
        <taxon>Roseobacteraceae</taxon>
        <taxon>Rhodophyticola</taxon>
    </lineage>
</organism>
<protein>
    <submittedName>
        <fullName evidence="2">GNAT family N-acetyltransferase</fullName>
    </submittedName>
</protein>
<dbReference type="Gene3D" id="3.40.630.30">
    <property type="match status" value="1"/>
</dbReference>
<dbReference type="Proteomes" id="UP000281343">
    <property type="component" value="Unassembled WGS sequence"/>
</dbReference>
<dbReference type="SUPFAM" id="SSF55729">
    <property type="entry name" value="Acyl-CoA N-acyltransferases (Nat)"/>
    <property type="match status" value="1"/>
</dbReference>
<comment type="caution">
    <text evidence="2">The sequence shown here is derived from an EMBL/GenBank/DDBJ whole genome shotgun (WGS) entry which is preliminary data.</text>
</comment>
<dbReference type="InterPro" id="IPR016181">
    <property type="entry name" value="Acyl_CoA_acyltransferase"/>
</dbReference>
<keyword evidence="3" id="KW-1185">Reference proteome</keyword>
<evidence type="ECO:0000259" key="1">
    <source>
        <dbReference type="PROSITE" id="PS51186"/>
    </source>
</evidence>
<accession>A0A3L9Y4N1</accession>
<proteinExistence type="predicted"/>
<name>A0A3L9Y4N1_9RHOB</name>
<reference evidence="2 3" key="1">
    <citation type="submission" date="2018-10" db="EMBL/GenBank/DDBJ databases">
        <authorList>
            <person name="Jung H.S."/>
            <person name="Jeon C.O."/>
        </authorList>
    </citation>
    <scope>NUCLEOTIDE SEQUENCE [LARGE SCALE GENOMIC DNA]</scope>
    <source>
        <strain evidence="2 3">MA-7-27</strain>
    </source>
</reference>
<dbReference type="AlphaFoldDB" id="A0A3L9Y4N1"/>
<keyword evidence="2" id="KW-0808">Transferase</keyword>
<dbReference type="RefSeq" id="WP_121896281.1">
    <property type="nucleotide sequence ID" value="NZ_RCNT01000001.1"/>
</dbReference>
<evidence type="ECO:0000313" key="2">
    <source>
        <dbReference type="EMBL" id="RMA43691.1"/>
    </source>
</evidence>
<gene>
    <name evidence="2" type="ORF">D9R08_01825</name>
</gene>
<dbReference type="GO" id="GO:0016747">
    <property type="term" value="F:acyltransferase activity, transferring groups other than amino-acyl groups"/>
    <property type="evidence" value="ECO:0007669"/>
    <property type="project" value="InterPro"/>
</dbReference>
<dbReference type="OrthoDB" id="7365268at2"/>
<sequence>MTPAQPADRDAIVEFLSRHVLNSMFPLSNLMRHGMETGHPHATRFWMIRRAGRITDVIGLTGSGMVLPQCPSEPWQAARRTLRGTRVTGIVGPADQVRPLSEALGLSRHKMLISADEPQYVLDLERLVIPSGPGWLIPAGKAQLPVLLDWRAAYQMETLGHGAEAAKADAASTVSGWIDERSHMILTDGKDLLALTGINASAMSVVQVGGVYTPPALRRRGHARRAVALHLAQLRDAGRADRATLFAASEAAARAYMAIGFHHIGTFTISLLEEPAHV</sequence>
<dbReference type="PROSITE" id="PS51186">
    <property type="entry name" value="GNAT"/>
    <property type="match status" value="1"/>
</dbReference>
<feature type="domain" description="N-acetyltransferase" evidence="1">
    <location>
        <begin position="145"/>
        <end position="278"/>
    </location>
</feature>
<dbReference type="InterPro" id="IPR000182">
    <property type="entry name" value="GNAT_dom"/>
</dbReference>
<dbReference type="EMBL" id="RCNT01000001">
    <property type="protein sequence ID" value="RMA43691.1"/>
    <property type="molecule type" value="Genomic_DNA"/>
</dbReference>